<evidence type="ECO:0000313" key="2">
    <source>
        <dbReference type="Proteomes" id="UP001374584"/>
    </source>
</evidence>
<dbReference type="AlphaFoldDB" id="A0AAN9NWC3"/>
<evidence type="ECO:0000313" key="1">
    <source>
        <dbReference type="EMBL" id="KAK7378163.1"/>
    </source>
</evidence>
<reference evidence="1 2" key="1">
    <citation type="submission" date="2024-01" db="EMBL/GenBank/DDBJ databases">
        <title>The genomes of 5 underutilized Papilionoideae crops provide insights into root nodulation and disease resistanc.</title>
        <authorList>
            <person name="Jiang F."/>
        </authorList>
    </citation>
    <scope>NUCLEOTIDE SEQUENCE [LARGE SCALE GENOMIC DNA]</scope>
    <source>
        <strain evidence="1">JINMINGXINNONG_FW02</strain>
        <tissue evidence="1">Leaves</tissue>
    </source>
</reference>
<name>A0AAN9NWC3_PHACN</name>
<dbReference type="Proteomes" id="UP001374584">
    <property type="component" value="Unassembled WGS sequence"/>
</dbReference>
<protein>
    <recommendedName>
        <fullName evidence="3">DUF4283 domain-containing protein</fullName>
    </recommendedName>
</protein>
<keyword evidence="2" id="KW-1185">Reference proteome</keyword>
<dbReference type="PANTHER" id="PTHR34427:SF5">
    <property type="entry name" value="DUF4283 DOMAIN-CONTAINING PROTEIN"/>
    <property type="match status" value="1"/>
</dbReference>
<gene>
    <name evidence="1" type="ORF">VNO80_03600</name>
</gene>
<dbReference type="EMBL" id="JAYMYR010000002">
    <property type="protein sequence ID" value="KAK7378163.1"/>
    <property type="molecule type" value="Genomic_DNA"/>
</dbReference>
<evidence type="ECO:0008006" key="3">
    <source>
        <dbReference type="Google" id="ProtNLM"/>
    </source>
</evidence>
<organism evidence="1 2">
    <name type="scientific">Phaseolus coccineus</name>
    <name type="common">Scarlet runner bean</name>
    <name type="synonym">Phaseolus multiflorus</name>
    <dbReference type="NCBI Taxonomy" id="3886"/>
    <lineage>
        <taxon>Eukaryota</taxon>
        <taxon>Viridiplantae</taxon>
        <taxon>Streptophyta</taxon>
        <taxon>Embryophyta</taxon>
        <taxon>Tracheophyta</taxon>
        <taxon>Spermatophyta</taxon>
        <taxon>Magnoliopsida</taxon>
        <taxon>eudicotyledons</taxon>
        <taxon>Gunneridae</taxon>
        <taxon>Pentapetalae</taxon>
        <taxon>rosids</taxon>
        <taxon>fabids</taxon>
        <taxon>Fabales</taxon>
        <taxon>Fabaceae</taxon>
        <taxon>Papilionoideae</taxon>
        <taxon>50 kb inversion clade</taxon>
        <taxon>NPAAA clade</taxon>
        <taxon>indigoferoid/millettioid clade</taxon>
        <taxon>Phaseoleae</taxon>
        <taxon>Phaseolus</taxon>
    </lineage>
</organism>
<dbReference type="PANTHER" id="PTHR34427">
    <property type="entry name" value="DUF4283 DOMAIN PROTEIN"/>
    <property type="match status" value="1"/>
</dbReference>
<comment type="caution">
    <text evidence="1">The sequence shown here is derived from an EMBL/GenBank/DDBJ whole genome shotgun (WGS) entry which is preliminary data.</text>
</comment>
<accession>A0AAN9NWC3</accession>
<sequence length="206" mass="23640">MRRQHVTRKVWNPKVQQVPTDTTVKRGQPSYALWDTTVKRGQPSYAQVVKNGDACASQEETILDAKTPFFNVTPKFPKWLEGSFVGSLSKVSDIQVVQESFFLEGFNFVRLTYLGEKFILLSSEVEGSMEKFLKENKEWLDSTFDSITPWSNSFMVAEKYVWVRCRGIPLKLWSSQCFELIGALVSSLIKVEEATTSREVLEFARF</sequence>
<proteinExistence type="predicted"/>